<evidence type="ECO:0000256" key="2">
    <source>
        <dbReference type="ARBA" id="ARBA00010100"/>
    </source>
</evidence>
<dbReference type="PANTHER" id="PTHR30003">
    <property type="entry name" value="L-LACTATE PERMEASE"/>
    <property type="match status" value="1"/>
</dbReference>
<feature type="transmembrane region" description="Helical" evidence="8">
    <location>
        <begin position="202"/>
        <end position="220"/>
    </location>
</feature>
<keyword evidence="10" id="KW-1185">Reference proteome</keyword>
<feature type="transmembrane region" description="Helical" evidence="8">
    <location>
        <begin position="173"/>
        <end position="195"/>
    </location>
</feature>
<proteinExistence type="inferred from homology"/>
<evidence type="ECO:0000256" key="5">
    <source>
        <dbReference type="ARBA" id="ARBA00022692"/>
    </source>
</evidence>
<comment type="subcellular location">
    <subcellularLocation>
        <location evidence="1 8">Cell membrane</location>
        <topology evidence="1 8">Multi-pass membrane protein</topology>
    </subcellularLocation>
</comment>
<accession>A0A1M4Z9Y4</accession>
<feature type="transmembrane region" description="Helical" evidence="8">
    <location>
        <begin position="226"/>
        <end position="247"/>
    </location>
</feature>
<dbReference type="EMBL" id="FQVN01000002">
    <property type="protein sequence ID" value="SHF14824.1"/>
    <property type="molecule type" value="Genomic_DNA"/>
</dbReference>
<dbReference type="Pfam" id="PF02652">
    <property type="entry name" value="Lactate_perm"/>
    <property type="match status" value="2"/>
</dbReference>
<keyword evidence="3 8" id="KW-0813">Transport</keyword>
<evidence type="ECO:0000256" key="3">
    <source>
        <dbReference type="ARBA" id="ARBA00022448"/>
    </source>
</evidence>
<feature type="transmembrane region" description="Helical" evidence="8">
    <location>
        <begin position="350"/>
        <end position="377"/>
    </location>
</feature>
<feature type="transmembrane region" description="Helical" evidence="8">
    <location>
        <begin position="459"/>
        <end position="483"/>
    </location>
</feature>
<dbReference type="GO" id="GO:0015129">
    <property type="term" value="F:lactate transmembrane transporter activity"/>
    <property type="evidence" value="ECO:0007669"/>
    <property type="project" value="UniProtKB-UniRule"/>
</dbReference>
<dbReference type="AlphaFoldDB" id="A0A1M4Z9Y4"/>
<dbReference type="STRING" id="2017.SAMN05444320_102658"/>
<feature type="transmembrane region" description="Helical" evidence="8">
    <location>
        <begin position="12"/>
        <end position="40"/>
    </location>
</feature>
<feature type="transmembrane region" description="Helical" evidence="8">
    <location>
        <begin position="325"/>
        <end position="344"/>
    </location>
</feature>
<sequence>MSAALAATPPMFALLLLLLRRTALTAALGAVAVAVVIALLAFPTPLDALVNTGARLAPTAVEVAVILLGGVVLNELLAASGTQRRLADAIAEACGGRGRAVVVVVLGVTPFAESVTGFGIGVVVAIPLLRRLGLSARQAAITGLLGLVTVPWGSMAPGTLVGAQLGGVGFQELGVRSAVLSLPVFLLAGAGALLVATGWRGLLGALPDLLVGTAVLWTVIWATNTWIGVPLAGVLGGLALITVALLLGRRTGGGVLRTLRPYLVLLAGLMGSRLVVALVDAEGWWTAVLVSPALWLVVTVAVTPRLEGVDPGTARVCVAAGVRRAVPVAASAVVFLALGALLTVTGMSAALAAAAAGLGPAYLGVAPFVAALGGFLAGSNTGANAMFAASQAAAAQTLGVPALALVGVQNVSAALAIMSSLPRVALAAQLASDQESGDQKSGDSAAPADTTTPTRVLPVVLAVDVVVLLALAAITVITTMSAVSG</sequence>
<evidence type="ECO:0000256" key="6">
    <source>
        <dbReference type="ARBA" id="ARBA00022989"/>
    </source>
</evidence>
<dbReference type="GO" id="GO:0005886">
    <property type="term" value="C:plasma membrane"/>
    <property type="evidence" value="ECO:0007669"/>
    <property type="project" value="UniProtKB-SubCell"/>
</dbReference>
<dbReference type="InterPro" id="IPR003804">
    <property type="entry name" value="Lactate_perm"/>
</dbReference>
<dbReference type="PANTHER" id="PTHR30003:SF0">
    <property type="entry name" value="GLYCOLATE PERMEASE GLCA-RELATED"/>
    <property type="match status" value="1"/>
</dbReference>
<keyword evidence="5 8" id="KW-0812">Transmembrane</keyword>
<evidence type="ECO:0000256" key="1">
    <source>
        <dbReference type="ARBA" id="ARBA00004651"/>
    </source>
</evidence>
<feature type="transmembrane region" description="Helical" evidence="8">
    <location>
        <begin position="259"/>
        <end position="278"/>
    </location>
</feature>
<evidence type="ECO:0000256" key="7">
    <source>
        <dbReference type="ARBA" id="ARBA00023136"/>
    </source>
</evidence>
<evidence type="ECO:0000256" key="8">
    <source>
        <dbReference type="RuleBase" id="RU365092"/>
    </source>
</evidence>
<gene>
    <name evidence="9" type="ORF">SAMN05444320_102658</name>
</gene>
<evidence type="ECO:0000313" key="9">
    <source>
        <dbReference type="EMBL" id="SHF14824.1"/>
    </source>
</evidence>
<name>A0A1M4Z9Y4_STRHI</name>
<reference evidence="9 10" key="1">
    <citation type="submission" date="2016-11" db="EMBL/GenBank/DDBJ databases">
        <authorList>
            <person name="Jaros S."/>
            <person name="Januszkiewicz K."/>
            <person name="Wedrychowicz H."/>
        </authorList>
    </citation>
    <scope>NUCLEOTIDE SEQUENCE [LARGE SCALE GENOMIC DNA]</scope>
    <source>
        <strain evidence="9 10">DSM 44523</strain>
    </source>
</reference>
<keyword evidence="7 8" id="KW-0472">Membrane</keyword>
<feature type="transmembrane region" description="Helical" evidence="8">
    <location>
        <begin position="284"/>
        <end position="304"/>
    </location>
</feature>
<comment type="similarity">
    <text evidence="2 8">Belongs to the lactate permease family.</text>
</comment>
<protein>
    <recommendedName>
        <fullName evidence="8">L-lactate permease</fullName>
    </recommendedName>
</protein>
<dbReference type="OrthoDB" id="9761056at2"/>
<dbReference type="Proteomes" id="UP000184501">
    <property type="component" value="Unassembled WGS sequence"/>
</dbReference>
<dbReference type="RefSeq" id="WP_073481030.1">
    <property type="nucleotide sequence ID" value="NZ_FQVN01000002.1"/>
</dbReference>
<dbReference type="GO" id="GO:0015295">
    <property type="term" value="F:solute:proton symporter activity"/>
    <property type="evidence" value="ECO:0007669"/>
    <property type="project" value="TreeGrafter"/>
</dbReference>
<feature type="transmembrane region" description="Helical" evidence="8">
    <location>
        <begin position="60"/>
        <end position="79"/>
    </location>
</feature>
<keyword evidence="4 8" id="KW-1003">Cell membrane</keyword>
<comment type="caution">
    <text evidence="8">Lacks conserved residue(s) required for the propagation of feature annotation.</text>
</comment>
<organism evidence="9 10">
    <name type="scientific">Streptoalloteichus hindustanus</name>
    <dbReference type="NCBI Taxonomy" id="2017"/>
    <lineage>
        <taxon>Bacteria</taxon>
        <taxon>Bacillati</taxon>
        <taxon>Actinomycetota</taxon>
        <taxon>Actinomycetes</taxon>
        <taxon>Pseudonocardiales</taxon>
        <taxon>Pseudonocardiaceae</taxon>
        <taxon>Streptoalloteichus</taxon>
    </lineage>
</organism>
<comment type="function">
    <text evidence="8">Uptake of L-lactate across the membrane. Can also transport D-lactate and glycolate.</text>
</comment>
<evidence type="ECO:0000256" key="4">
    <source>
        <dbReference type="ARBA" id="ARBA00022475"/>
    </source>
</evidence>
<keyword evidence="6 8" id="KW-1133">Transmembrane helix</keyword>
<evidence type="ECO:0000313" key="10">
    <source>
        <dbReference type="Proteomes" id="UP000184501"/>
    </source>
</evidence>